<dbReference type="EMBL" id="CP018788">
    <property type="protein sequence ID" value="ARQ98611.1"/>
    <property type="molecule type" value="Genomic_DNA"/>
</dbReference>
<gene>
    <name evidence="1" type="ORF">CIGN_0301</name>
</gene>
<dbReference type="Proteomes" id="UP000194309">
    <property type="component" value="Chromosome"/>
</dbReference>
<proteinExistence type="predicted"/>
<keyword evidence="2" id="KW-1185">Reference proteome</keyword>
<accession>A0A381D7M0</accession>
<sequence length="59" mass="6327">MRKLSLIILLIVSFCGCEDKASQTNKNDAIEIPPPDVPIAKSDGNATIDSDFPPMPVAE</sequence>
<dbReference type="AlphaFoldDB" id="A0A1X9SQV7"/>
<dbReference type="OrthoDB" id="5357973at2"/>
<evidence type="ECO:0000313" key="1">
    <source>
        <dbReference type="EMBL" id="ARQ98611.1"/>
    </source>
</evidence>
<organism evidence="1 2">
    <name type="scientific">Campylobacter devanensis</name>
    <dbReference type="NCBI Taxonomy" id="3161138"/>
    <lineage>
        <taxon>Bacteria</taxon>
        <taxon>Pseudomonadati</taxon>
        <taxon>Campylobacterota</taxon>
        <taxon>Epsilonproteobacteria</taxon>
        <taxon>Campylobacterales</taxon>
        <taxon>Campylobacteraceae</taxon>
        <taxon>Campylobacter</taxon>
    </lineage>
</organism>
<evidence type="ECO:0000313" key="2">
    <source>
        <dbReference type="Proteomes" id="UP000194309"/>
    </source>
</evidence>
<dbReference type="PROSITE" id="PS51257">
    <property type="entry name" value="PROKAR_LIPOPROTEIN"/>
    <property type="match status" value="1"/>
</dbReference>
<dbReference type="STRING" id="1660064.CIGN_0301"/>
<reference evidence="1 2" key="1">
    <citation type="journal article" date="2017" name="Genome Biol. Evol.">
        <title>Comparative Genomic Analysis Identifies a Campylobacter Clade Deficient in Selenium Metabolism.</title>
        <authorList>
            <person name="Miller W.G."/>
            <person name="Yee E."/>
            <person name="Lopes B.S."/>
            <person name="Chapman M.H."/>
            <person name="Huynh S."/>
            <person name="Bono J.L."/>
            <person name="Parker C.T."/>
            <person name="Strachan N.J.C."/>
            <person name="Forbes K.J."/>
        </authorList>
    </citation>
    <scope>NUCLEOTIDE SEQUENCE [LARGE SCALE GENOMIC DNA]</scope>
    <source>
        <strain evidence="1 2">NCTC 13003</strain>
    </source>
</reference>
<dbReference type="KEGG" id="cdev:CIGN_0301"/>
<name>A0A1X9SQV7_9BACT</name>
<protein>
    <submittedName>
        <fullName evidence="1">Uncharacterized protein</fullName>
    </submittedName>
</protein>
<accession>A0A1X9SQV7</accession>